<reference evidence="8" key="1">
    <citation type="submission" date="2013-11" db="EMBL/GenBank/DDBJ databases">
        <authorList>
            <person name="GENOMES U."/>
        </authorList>
    </citation>
    <scope>NUCLEOTIDE SEQUENCE</scope>
    <source>
        <strain evidence="8">MVT06</strain>
    </source>
</reference>
<feature type="transmembrane region" description="Helical" evidence="7">
    <location>
        <begin position="88"/>
        <end position="109"/>
    </location>
</feature>
<dbReference type="GO" id="GO:0043190">
    <property type="term" value="C:ATP-binding cassette (ABC) transporter complex"/>
    <property type="evidence" value="ECO:0007669"/>
    <property type="project" value="InterPro"/>
</dbReference>
<feature type="transmembrane region" description="Helical" evidence="7">
    <location>
        <begin position="194"/>
        <end position="213"/>
    </location>
</feature>
<dbReference type="Gene3D" id="1.10.3470.10">
    <property type="entry name" value="ABC transporter involved in vitamin B12 uptake, BtuC"/>
    <property type="match status" value="1"/>
</dbReference>
<dbReference type="InterPro" id="IPR001626">
    <property type="entry name" value="ABC_TroCD"/>
</dbReference>
<dbReference type="InterPro" id="IPR037294">
    <property type="entry name" value="ABC_BtuC-like"/>
</dbReference>
<dbReference type="GO" id="GO:0055085">
    <property type="term" value="P:transmembrane transport"/>
    <property type="evidence" value="ECO:0007669"/>
    <property type="project" value="InterPro"/>
</dbReference>
<accession>A0A024LPZ4</accession>
<protein>
    <submittedName>
        <fullName evidence="8">Iron transport system membrane protein YfeD</fullName>
    </submittedName>
</protein>
<evidence type="ECO:0000313" key="8">
    <source>
        <dbReference type="EMBL" id="CDP79199.1"/>
    </source>
</evidence>
<comment type="subcellular location">
    <subcellularLocation>
        <location evidence="6">Cell membrane</location>
        <topology evidence="6">Multi-pass membrane protein</topology>
    </subcellularLocation>
    <subcellularLocation>
        <location evidence="1">Membrane</location>
        <topology evidence="1">Multi-pass membrane protein</topology>
    </subcellularLocation>
</comment>
<keyword evidence="4 7" id="KW-1133">Transmembrane helix</keyword>
<dbReference type="PANTHER" id="PTHR30477:SF24">
    <property type="entry name" value="IRON TRANSPORT SYSTEM MEMBRANE PROTEIN HI_0359-RELATED"/>
    <property type="match status" value="1"/>
</dbReference>
<dbReference type="Pfam" id="PF00950">
    <property type="entry name" value="ABC-3"/>
    <property type="match status" value="1"/>
</dbReference>
<feature type="transmembrane region" description="Helical" evidence="7">
    <location>
        <begin position="246"/>
        <end position="268"/>
    </location>
</feature>
<dbReference type="AlphaFoldDB" id="A0A024LPZ4"/>
<feature type="transmembrane region" description="Helical" evidence="7">
    <location>
        <begin position="121"/>
        <end position="142"/>
    </location>
</feature>
<feature type="transmembrane region" description="Helical" evidence="7">
    <location>
        <begin position="154"/>
        <end position="174"/>
    </location>
</feature>
<sequence length="303" mass="33075">MIDQLLLPFQLSFMVKGMTITVILSIPMAMLSCFLILKGWALLGDAISHAVFPGVVIGYMTTPWVITFLASLPFAWFHHLHPANVTMILIVFGAFIAGMICAITTGFLGSNSRIKQDTVMGVVFSSMFGLGLVLATAIYSNLDLNHILFGNLLGVNWLDITQTAIISIIVTLILGTKWRDFMLYIFDSIQGRAIGLQISVLHYTLLTMISLTIVAALKAVGIILVISLLIAPGAIAYLITKRFFSMLLIAVLVAVFSSFLGIYLSLFIGSDSASTIVLILTLIFTAVFIWIFVQQAATRETQV</sequence>
<name>A0A024LPZ4_9HYPH</name>
<evidence type="ECO:0000256" key="3">
    <source>
        <dbReference type="ARBA" id="ARBA00022692"/>
    </source>
</evidence>
<keyword evidence="5 7" id="KW-0472">Membrane</keyword>
<feature type="transmembrane region" description="Helical" evidence="7">
    <location>
        <begin position="50"/>
        <end position="76"/>
    </location>
</feature>
<feature type="transmembrane region" description="Helical" evidence="7">
    <location>
        <begin position="274"/>
        <end position="293"/>
    </location>
</feature>
<reference evidence="8" key="2">
    <citation type="submission" date="2014-05" db="EMBL/GenBank/DDBJ databases">
        <title>Genome sequencing of Bartonella spp. isolated from human blood.</title>
        <authorList>
            <person name="Raoult D."/>
        </authorList>
    </citation>
    <scope>NUCLEOTIDE SEQUENCE</scope>
    <source>
        <strain evidence="8">MVT06</strain>
    </source>
</reference>
<evidence type="ECO:0000256" key="2">
    <source>
        <dbReference type="ARBA" id="ARBA00008034"/>
    </source>
</evidence>
<evidence type="ECO:0000256" key="6">
    <source>
        <dbReference type="RuleBase" id="RU003943"/>
    </source>
</evidence>
<feature type="transmembrane region" description="Helical" evidence="7">
    <location>
        <begin position="219"/>
        <end position="239"/>
    </location>
</feature>
<dbReference type="PANTHER" id="PTHR30477">
    <property type="entry name" value="ABC-TRANSPORTER METAL-BINDING PROTEIN"/>
    <property type="match status" value="1"/>
</dbReference>
<dbReference type="SUPFAM" id="SSF81345">
    <property type="entry name" value="ABC transporter involved in vitamin B12 uptake, BtuC"/>
    <property type="match status" value="1"/>
</dbReference>
<dbReference type="GO" id="GO:0010043">
    <property type="term" value="P:response to zinc ion"/>
    <property type="evidence" value="ECO:0007669"/>
    <property type="project" value="TreeGrafter"/>
</dbReference>
<comment type="similarity">
    <text evidence="2 6">Belongs to the ABC-3 integral membrane protein family.</text>
</comment>
<dbReference type="FunFam" id="1.10.3470.10:FF:000003">
    <property type="entry name" value="Iron ABC transporter permease SitD"/>
    <property type="match status" value="1"/>
</dbReference>
<feature type="transmembrane region" description="Helical" evidence="7">
    <location>
        <begin position="20"/>
        <end position="43"/>
    </location>
</feature>
<organism evidence="8">
    <name type="scientific">Bartonella schoenbuchensis</name>
    <dbReference type="NCBI Taxonomy" id="165694"/>
    <lineage>
        <taxon>Bacteria</taxon>
        <taxon>Pseudomonadati</taxon>
        <taxon>Pseudomonadota</taxon>
        <taxon>Alphaproteobacteria</taxon>
        <taxon>Hyphomicrobiales</taxon>
        <taxon>Bartonellaceae</taxon>
        <taxon>Bartonella</taxon>
    </lineage>
</organism>
<dbReference type="GO" id="GO:0071281">
    <property type="term" value="P:cellular response to iron ion"/>
    <property type="evidence" value="ECO:0007669"/>
    <property type="project" value="UniProtKB-ARBA"/>
</dbReference>
<evidence type="ECO:0000256" key="4">
    <source>
        <dbReference type="ARBA" id="ARBA00022989"/>
    </source>
</evidence>
<gene>
    <name evidence="8" type="primary">yfeD</name>
    <name evidence="8" type="ORF">BN1046_00089</name>
</gene>
<evidence type="ECO:0000256" key="5">
    <source>
        <dbReference type="ARBA" id="ARBA00023136"/>
    </source>
</evidence>
<evidence type="ECO:0000256" key="7">
    <source>
        <dbReference type="SAM" id="Phobius"/>
    </source>
</evidence>
<dbReference type="EMBL" id="HG977193">
    <property type="protein sequence ID" value="CDP79199.1"/>
    <property type="molecule type" value="Genomic_DNA"/>
</dbReference>
<keyword evidence="3 6" id="KW-0812">Transmembrane</keyword>
<keyword evidence="6" id="KW-0813">Transport</keyword>
<proteinExistence type="inferred from homology"/>
<evidence type="ECO:0000256" key="1">
    <source>
        <dbReference type="ARBA" id="ARBA00004141"/>
    </source>
</evidence>